<proteinExistence type="predicted"/>
<reference evidence="3" key="1">
    <citation type="journal article" date="2014" name="Nat. Commun.">
        <title>Genomic adaptations of the halophilic Dead Sea filamentous fungus Eurotium rubrum.</title>
        <authorList>
            <person name="Kis-Papo T."/>
            <person name="Weig A.R."/>
            <person name="Riley R."/>
            <person name="Persoh D."/>
            <person name="Salamov A."/>
            <person name="Sun H."/>
            <person name="Lipzen A."/>
            <person name="Wasser S.P."/>
            <person name="Rambold G."/>
            <person name="Grigoriev I.V."/>
            <person name="Nevo E."/>
        </authorList>
    </citation>
    <scope>NUCLEOTIDE SEQUENCE [LARGE SCALE GENOMIC DNA]</scope>
    <source>
        <strain evidence="3">CBS 135680</strain>
    </source>
</reference>
<sequence>MKSSNQCFFSPRTRTGLQILKVVVSRCDGVTLKRRELWRNWRLVWCLICISVAWSVFFVSVFYCLHSFSPSYYYYPISLQYSG</sequence>
<dbReference type="HOGENOM" id="CLU_2542188_0_0_1"/>
<evidence type="ECO:0000313" key="2">
    <source>
        <dbReference type="EMBL" id="EYE98215.1"/>
    </source>
</evidence>
<dbReference type="EMBL" id="KK088414">
    <property type="protein sequence ID" value="EYE98215.1"/>
    <property type="molecule type" value="Genomic_DNA"/>
</dbReference>
<evidence type="ECO:0000313" key="3">
    <source>
        <dbReference type="Proteomes" id="UP000019804"/>
    </source>
</evidence>
<dbReference type="Proteomes" id="UP000019804">
    <property type="component" value="Unassembled WGS sequence"/>
</dbReference>
<feature type="transmembrane region" description="Helical" evidence="1">
    <location>
        <begin position="43"/>
        <end position="68"/>
    </location>
</feature>
<dbReference type="RefSeq" id="XP_040641903.1">
    <property type="nucleotide sequence ID" value="XM_040778167.1"/>
</dbReference>
<keyword evidence="1" id="KW-0472">Membrane</keyword>
<evidence type="ECO:0000256" key="1">
    <source>
        <dbReference type="SAM" id="Phobius"/>
    </source>
</evidence>
<accession>A0A017SPM2</accession>
<name>A0A017SPM2_ASPRC</name>
<organism evidence="2 3">
    <name type="scientific">Aspergillus ruber (strain CBS 135680)</name>
    <dbReference type="NCBI Taxonomy" id="1388766"/>
    <lineage>
        <taxon>Eukaryota</taxon>
        <taxon>Fungi</taxon>
        <taxon>Dikarya</taxon>
        <taxon>Ascomycota</taxon>
        <taxon>Pezizomycotina</taxon>
        <taxon>Eurotiomycetes</taxon>
        <taxon>Eurotiomycetidae</taxon>
        <taxon>Eurotiales</taxon>
        <taxon>Aspergillaceae</taxon>
        <taxon>Aspergillus</taxon>
        <taxon>Aspergillus subgen. Aspergillus</taxon>
    </lineage>
</organism>
<protein>
    <submittedName>
        <fullName evidence="2">Uncharacterized protein</fullName>
    </submittedName>
</protein>
<keyword evidence="1" id="KW-0812">Transmembrane</keyword>
<dbReference type="GeneID" id="63693291"/>
<gene>
    <name evidence="2" type="ORF">EURHEDRAFT_273248</name>
</gene>
<keyword evidence="1" id="KW-1133">Transmembrane helix</keyword>
<keyword evidence="3" id="KW-1185">Reference proteome</keyword>
<dbReference type="AlphaFoldDB" id="A0A017SPM2"/>